<proteinExistence type="predicted"/>
<dbReference type="KEGG" id="nmo:Nmlp_3355"/>
<dbReference type="AlphaFoldDB" id="M1XSY7"/>
<dbReference type="GeneID" id="14652447"/>
<reference evidence="1 2" key="1">
    <citation type="journal article" date="2013" name="Genome Announc.">
        <title>Genome of the haloarchaeon Natronomonas moolapensis, a neutrophilic member of a previously haloalkaliphilic genus.</title>
        <authorList>
            <person name="Dyall-Smith M.L."/>
            <person name="Pfeiffer F."/>
            <person name="Oberwinkler T."/>
            <person name="Klee K."/>
            <person name="Rampp M."/>
            <person name="Palm P."/>
            <person name="Gross K."/>
            <person name="Schuster S.C."/>
            <person name="Oesterhelt D."/>
        </authorList>
    </citation>
    <scope>NUCLEOTIDE SEQUENCE [LARGE SCALE GENOMIC DNA]</scope>
    <source>
        <strain evidence="2">DSM 18674 / JCM 14361 / 8.8.11</strain>
    </source>
</reference>
<dbReference type="HOGENOM" id="CLU_062231_0_0_2"/>
<keyword evidence="2" id="KW-1185">Reference proteome</keyword>
<dbReference type="RefSeq" id="WP_015410225.1">
    <property type="nucleotide sequence ID" value="NC_020388.1"/>
</dbReference>
<dbReference type="Proteomes" id="UP000011867">
    <property type="component" value="Chromosome"/>
</dbReference>
<evidence type="ECO:0000313" key="2">
    <source>
        <dbReference type="Proteomes" id="UP000011867"/>
    </source>
</evidence>
<gene>
    <name evidence="1" type="ordered locus">Nmlp_3355</name>
</gene>
<dbReference type="STRING" id="268739.Nmlp_3355"/>
<accession>M1XSY7</accession>
<evidence type="ECO:0000313" key="1">
    <source>
        <dbReference type="EMBL" id="CCQ37484.1"/>
    </source>
</evidence>
<dbReference type="EMBL" id="HF582854">
    <property type="protein sequence ID" value="CCQ37484.1"/>
    <property type="molecule type" value="Genomic_DNA"/>
</dbReference>
<dbReference type="OrthoDB" id="350542at2157"/>
<sequence length="336" mass="34788">MSADVHASVTRIADLAGSDYAVDPRPTDEWATGEYVLARVTRRPGPDVRVETPTGRRVELMEGETLVGALGTRRATRGFVGGWRDAGEDGRLHVMTGGGVLGRVTSASPFGPAPVEIEYEGHVVRDGDAVRMSEHGLAAADVAHDTPVVLVLGTSMSAGKTMSGRVITRVLVENGYDVGACKLTGAGTYGDVLSMEVAGAEPIYDFVDAGLPTTVVPEPTFREAIGPVLDRMQSADVIVAEVGASPLEPYNGAAVVDMLDSEVAFTALCASDPYAVVGIESAFGCSPDVVAGIATNTTAGVDLVEELADCSALNLQSESAKEPLEAMLLDALGPSV</sequence>
<evidence type="ECO:0008006" key="3">
    <source>
        <dbReference type="Google" id="ProtNLM"/>
    </source>
</evidence>
<name>M1XSY7_NATM8</name>
<protein>
    <recommendedName>
        <fullName evidence="3">DUF1611 family protein</fullName>
    </recommendedName>
</protein>
<dbReference type="eggNOG" id="arCOG14727">
    <property type="taxonomic scope" value="Archaea"/>
</dbReference>
<organism evidence="1 2">
    <name type="scientific">Natronomonas moolapensis (strain DSM 18674 / CECT 7526 / JCM 14361 / 8.8.11)</name>
    <dbReference type="NCBI Taxonomy" id="268739"/>
    <lineage>
        <taxon>Archaea</taxon>
        <taxon>Methanobacteriati</taxon>
        <taxon>Methanobacteriota</taxon>
        <taxon>Stenosarchaea group</taxon>
        <taxon>Halobacteria</taxon>
        <taxon>Halobacteriales</taxon>
        <taxon>Natronomonadaceae</taxon>
        <taxon>Natronomonas</taxon>
    </lineage>
</organism>